<dbReference type="GO" id="GO:0006281">
    <property type="term" value="P:DNA repair"/>
    <property type="evidence" value="ECO:0007669"/>
    <property type="project" value="TreeGrafter"/>
</dbReference>
<dbReference type="EMBL" id="AP026801">
    <property type="protein sequence ID" value="BDR56047.1"/>
    <property type="molecule type" value="Genomic_DNA"/>
</dbReference>
<dbReference type="InterPro" id="IPR036412">
    <property type="entry name" value="HAD-like_sf"/>
</dbReference>
<dbReference type="NCBIfam" id="TIGR01549">
    <property type="entry name" value="HAD-SF-IA-v1"/>
    <property type="match status" value="1"/>
</dbReference>
<dbReference type="GO" id="GO:0008967">
    <property type="term" value="F:phosphoglycolate phosphatase activity"/>
    <property type="evidence" value="ECO:0007669"/>
    <property type="project" value="TreeGrafter"/>
</dbReference>
<dbReference type="InterPro" id="IPR050155">
    <property type="entry name" value="HAD-like_hydrolase_sf"/>
</dbReference>
<dbReference type="PANTHER" id="PTHR43434">
    <property type="entry name" value="PHOSPHOGLYCOLATE PHOSPHATASE"/>
    <property type="match status" value="1"/>
</dbReference>
<dbReference type="PANTHER" id="PTHR43434:SF25">
    <property type="entry name" value="PHOSPHOGLYCOLATE PHOSPHATASE"/>
    <property type="match status" value="1"/>
</dbReference>
<organism evidence="1 2">
    <name type="scientific">Xylocopilactobacillus apis</name>
    <dbReference type="NCBI Taxonomy" id="2932183"/>
    <lineage>
        <taxon>Bacteria</taxon>
        <taxon>Bacillati</taxon>
        <taxon>Bacillota</taxon>
        <taxon>Bacilli</taxon>
        <taxon>Lactobacillales</taxon>
        <taxon>Lactobacillaceae</taxon>
        <taxon>Xylocopilactobacillus</taxon>
    </lineage>
</organism>
<accession>A0AAU9CQ30</accession>
<dbReference type="RefSeq" id="WP_317697891.1">
    <property type="nucleotide sequence ID" value="NZ_AP026801.1"/>
</dbReference>
<dbReference type="Gene3D" id="3.40.50.1000">
    <property type="entry name" value="HAD superfamily/HAD-like"/>
    <property type="match status" value="1"/>
</dbReference>
<dbReference type="SFLD" id="SFLDS00003">
    <property type="entry name" value="Haloacid_Dehalogenase"/>
    <property type="match status" value="1"/>
</dbReference>
<protein>
    <submittedName>
        <fullName evidence="1">Phosphoglycolate phosphatase</fullName>
    </submittedName>
</protein>
<dbReference type="InterPro" id="IPR041492">
    <property type="entry name" value="HAD_2"/>
</dbReference>
<reference evidence="1 2" key="1">
    <citation type="journal article" date="2023" name="Microbiol. Spectr.">
        <title>Symbiosis of Carpenter Bees with Uncharacterized Lactic Acid Bacteria Showing NAD Auxotrophy.</title>
        <authorList>
            <person name="Kawasaki S."/>
            <person name="Ozawa K."/>
            <person name="Mori T."/>
            <person name="Yamamoto A."/>
            <person name="Ito M."/>
            <person name="Ohkuma M."/>
            <person name="Sakamoto M."/>
            <person name="Matsutani M."/>
        </authorList>
    </citation>
    <scope>NUCLEOTIDE SEQUENCE [LARGE SCALE GENOMIC DNA]</scope>
    <source>
        <strain evidence="1 2">KimC2</strain>
    </source>
</reference>
<gene>
    <name evidence="1" type="ORF">KIMC2_06090</name>
</gene>
<keyword evidence="2" id="KW-1185">Reference proteome</keyword>
<dbReference type="KEGG" id="xak:KIMC2_06090"/>
<dbReference type="Proteomes" id="UP001321804">
    <property type="component" value="Chromosome"/>
</dbReference>
<dbReference type="InterPro" id="IPR006439">
    <property type="entry name" value="HAD-SF_hydro_IA"/>
</dbReference>
<dbReference type="SFLD" id="SFLDG01129">
    <property type="entry name" value="C1.5:_HAD__Beta-PGM__Phosphata"/>
    <property type="match status" value="1"/>
</dbReference>
<dbReference type="AlphaFoldDB" id="A0AAU9CQ30"/>
<name>A0AAU9CQ30_9LACO</name>
<dbReference type="InterPro" id="IPR023214">
    <property type="entry name" value="HAD_sf"/>
</dbReference>
<dbReference type="Gene3D" id="1.10.150.240">
    <property type="entry name" value="Putative phosphatase, domain 2"/>
    <property type="match status" value="1"/>
</dbReference>
<dbReference type="InterPro" id="IPR023198">
    <property type="entry name" value="PGP-like_dom2"/>
</dbReference>
<sequence>MLNSQKFLNYIWDFDGTLFDTYPIYNSSLQAAIKKNTFKSIPLDDIERVIRGKSIGFGLKYFADEFKIDPLKLNDDYRSEYLKHEMEAKPFMEASQALKAIVSKSGNNFLITHNDETALTLLQAFDIKEYFSDFVLNNSGFKRKPDPESLNYLINKYQLPLNETVYVGDRELDIEAAHNANISGLFFAPNDLITVNDADFKINNLAEIENYLK</sequence>
<proteinExistence type="predicted"/>
<evidence type="ECO:0000313" key="2">
    <source>
        <dbReference type="Proteomes" id="UP001321804"/>
    </source>
</evidence>
<evidence type="ECO:0000313" key="1">
    <source>
        <dbReference type="EMBL" id="BDR56047.1"/>
    </source>
</evidence>
<dbReference type="SUPFAM" id="SSF56784">
    <property type="entry name" value="HAD-like"/>
    <property type="match status" value="1"/>
</dbReference>
<dbReference type="Pfam" id="PF13419">
    <property type="entry name" value="HAD_2"/>
    <property type="match status" value="1"/>
</dbReference>
<dbReference type="GO" id="GO:0005829">
    <property type="term" value="C:cytosol"/>
    <property type="evidence" value="ECO:0007669"/>
    <property type="project" value="TreeGrafter"/>
</dbReference>